<evidence type="ECO:0000256" key="1">
    <source>
        <dbReference type="SAM" id="MobiDB-lite"/>
    </source>
</evidence>
<accession>A0A0V0T966</accession>
<evidence type="ECO:0000313" key="3">
    <source>
        <dbReference type="Proteomes" id="UP000055048"/>
    </source>
</evidence>
<sequence>MNWQQLRHQSLALRRGAYVGQPRTRGRSVQNFKCQGGHRARECPSRRQDRRSGNASPSD</sequence>
<comment type="caution">
    <text evidence="2">The sequence shown here is derived from an EMBL/GenBank/DDBJ whole genome shotgun (WGS) entry which is preliminary data.</text>
</comment>
<evidence type="ECO:0008006" key="4">
    <source>
        <dbReference type="Google" id="ProtNLM"/>
    </source>
</evidence>
<reference evidence="2 3" key="1">
    <citation type="submission" date="2015-01" db="EMBL/GenBank/DDBJ databases">
        <title>Evolution of Trichinella species and genotypes.</title>
        <authorList>
            <person name="Korhonen P.K."/>
            <person name="Edoardo P."/>
            <person name="Giuseppe L.R."/>
            <person name="Gasser R.B."/>
        </authorList>
    </citation>
    <scope>NUCLEOTIDE SEQUENCE [LARGE SCALE GENOMIC DNA]</scope>
    <source>
        <strain evidence="2">ISS417</strain>
    </source>
</reference>
<keyword evidence="3" id="KW-1185">Reference proteome</keyword>
<name>A0A0V0T966_9BILA</name>
<proteinExistence type="predicted"/>
<dbReference type="AlphaFoldDB" id="A0A0V0T966"/>
<gene>
    <name evidence="2" type="ORF">T05_10245</name>
</gene>
<feature type="compositionally biased region" description="Basic and acidic residues" evidence="1">
    <location>
        <begin position="39"/>
        <end position="52"/>
    </location>
</feature>
<organism evidence="2 3">
    <name type="scientific">Trichinella murrelli</name>
    <dbReference type="NCBI Taxonomy" id="144512"/>
    <lineage>
        <taxon>Eukaryota</taxon>
        <taxon>Metazoa</taxon>
        <taxon>Ecdysozoa</taxon>
        <taxon>Nematoda</taxon>
        <taxon>Enoplea</taxon>
        <taxon>Dorylaimia</taxon>
        <taxon>Trichinellida</taxon>
        <taxon>Trichinellidae</taxon>
        <taxon>Trichinella</taxon>
    </lineage>
</organism>
<feature type="region of interest" description="Disordered" evidence="1">
    <location>
        <begin position="17"/>
        <end position="59"/>
    </location>
</feature>
<evidence type="ECO:0000313" key="2">
    <source>
        <dbReference type="EMBL" id="KRX35490.1"/>
    </source>
</evidence>
<dbReference type="Proteomes" id="UP000055048">
    <property type="component" value="Unassembled WGS sequence"/>
</dbReference>
<dbReference type="EMBL" id="JYDJ01000436">
    <property type="protein sequence ID" value="KRX35490.1"/>
    <property type="molecule type" value="Genomic_DNA"/>
</dbReference>
<protein>
    <recommendedName>
        <fullName evidence="4">CCHC-type domain-containing protein</fullName>
    </recommendedName>
</protein>